<dbReference type="STRING" id="57577.A0A2K3L9M3"/>
<evidence type="ECO:0000313" key="4">
    <source>
        <dbReference type="Proteomes" id="UP000236291"/>
    </source>
</evidence>
<keyword evidence="3" id="KW-0675">Receptor</keyword>
<dbReference type="PANTHER" id="PTHR48055">
    <property type="entry name" value="LEUCINE-RICH REPEAT RECEPTOR PROTEIN KINASE EMS1"/>
    <property type="match status" value="1"/>
</dbReference>
<protein>
    <submittedName>
        <fullName evidence="3">Receptor protein kinase 1-like protein</fullName>
    </submittedName>
</protein>
<evidence type="ECO:0000256" key="1">
    <source>
        <dbReference type="SAM" id="Phobius"/>
    </source>
</evidence>
<dbReference type="EMBL" id="ASHM01028715">
    <property type="protein sequence ID" value="PNX75226.1"/>
    <property type="molecule type" value="Genomic_DNA"/>
</dbReference>
<dbReference type="AlphaFoldDB" id="A0A2K3L9M3"/>
<dbReference type="InterPro" id="IPR001245">
    <property type="entry name" value="Ser-Thr/Tyr_kinase_cat_dom"/>
</dbReference>
<dbReference type="SUPFAM" id="SSF56112">
    <property type="entry name" value="Protein kinase-like (PK-like)"/>
    <property type="match status" value="1"/>
</dbReference>
<keyword evidence="1" id="KW-1133">Transmembrane helix</keyword>
<dbReference type="InterPro" id="IPR051564">
    <property type="entry name" value="LRR_receptor-like_kinase"/>
</dbReference>
<evidence type="ECO:0000259" key="2">
    <source>
        <dbReference type="Pfam" id="PF07714"/>
    </source>
</evidence>
<comment type="caution">
    <text evidence="3">The sequence shown here is derived from an EMBL/GenBank/DDBJ whole genome shotgun (WGS) entry which is preliminary data.</text>
</comment>
<dbReference type="Gene3D" id="1.10.510.10">
    <property type="entry name" value="Transferase(Phosphotransferase) domain 1"/>
    <property type="match status" value="1"/>
</dbReference>
<feature type="domain" description="Serine-threonine/tyrosine-protein kinase catalytic" evidence="2">
    <location>
        <begin position="32"/>
        <end position="137"/>
    </location>
</feature>
<dbReference type="GO" id="GO:0004672">
    <property type="term" value="F:protein kinase activity"/>
    <property type="evidence" value="ECO:0007669"/>
    <property type="project" value="InterPro"/>
</dbReference>
<reference evidence="3 4" key="1">
    <citation type="journal article" date="2014" name="Am. J. Bot.">
        <title>Genome assembly and annotation for red clover (Trifolium pratense; Fabaceae).</title>
        <authorList>
            <person name="Istvanek J."/>
            <person name="Jaros M."/>
            <person name="Krenek A."/>
            <person name="Repkova J."/>
        </authorList>
    </citation>
    <scope>NUCLEOTIDE SEQUENCE [LARGE SCALE GENOMIC DNA]</scope>
    <source>
        <strain evidence="4">cv. Tatra</strain>
        <tissue evidence="3">Young leaves</tissue>
    </source>
</reference>
<name>A0A2K3L9M3_TRIPR</name>
<sequence>MLWFAIGLGVIEVLCFFMVGCFFMVLCFLLSITSKVDVYSYGIVVLEMITGKSPTCIQVVDNGIVSHNERLVTWVREKRRKVSEVECWKEQIIYAALELDYDIIDIVKLETLAMVALDCVEEEKDSRPTMSQVVKRLQYHEHGS</sequence>
<organism evidence="3 4">
    <name type="scientific">Trifolium pratense</name>
    <name type="common">Red clover</name>
    <dbReference type="NCBI Taxonomy" id="57577"/>
    <lineage>
        <taxon>Eukaryota</taxon>
        <taxon>Viridiplantae</taxon>
        <taxon>Streptophyta</taxon>
        <taxon>Embryophyta</taxon>
        <taxon>Tracheophyta</taxon>
        <taxon>Spermatophyta</taxon>
        <taxon>Magnoliopsida</taxon>
        <taxon>eudicotyledons</taxon>
        <taxon>Gunneridae</taxon>
        <taxon>Pentapetalae</taxon>
        <taxon>rosids</taxon>
        <taxon>fabids</taxon>
        <taxon>Fabales</taxon>
        <taxon>Fabaceae</taxon>
        <taxon>Papilionoideae</taxon>
        <taxon>50 kb inversion clade</taxon>
        <taxon>NPAAA clade</taxon>
        <taxon>Hologalegina</taxon>
        <taxon>IRL clade</taxon>
        <taxon>Trifolieae</taxon>
        <taxon>Trifolium</taxon>
    </lineage>
</organism>
<feature type="transmembrane region" description="Helical" evidence="1">
    <location>
        <begin position="6"/>
        <end position="30"/>
    </location>
</feature>
<accession>A0A2K3L9M3</accession>
<evidence type="ECO:0000313" key="3">
    <source>
        <dbReference type="EMBL" id="PNX75226.1"/>
    </source>
</evidence>
<reference evidence="3 4" key="2">
    <citation type="journal article" date="2017" name="Front. Plant Sci.">
        <title>Gene Classification and Mining of Molecular Markers Useful in Red Clover (Trifolium pratense) Breeding.</title>
        <authorList>
            <person name="Istvanek J."/>
            <person name="Dluhosova J."/>
            <person name="Dluhos P."/>
            <person name="Patkova L."/>
            <person name="Nedelnik J."/>
            <person name="Repkova J."/>
        </authorList>
    </citation>
    <scope>NUCLEOTIDE SEQUENCE [LARGE SCALE GENOMIC DNA]</scope>
    <source>
        <strain evidence="4">cv. Tatra</strain>
        <tissue evidence="3">Young leaves</tissue>
    </source>
</reference>
<gene>
    <name evidence="3" type="ORF">L195_g031159</name>
</gene>
<keyword evidence="3" id="KW-0418">Kinase</keyword>
<dbReference type="Proteomes" id="UP000236291">
    <property type="component" value="Unassembled WGS sequence"/>
</dbReference>
<dbReference type="GO" id="GO:0016020">
    <property type="term" value="C:membrane"/>
    <property type="evidence" value="ECO:0007669"/>
    <property type="project" value="TreeGrafter"/>
</dbReference>
<dbReference type="PANTHER" id="PTHR48055:SF46">
    <property type="entry name" value="LEUCINE-RICH REPEAT SERINE_THREONINE-PROTEIN KINASE 1"/>
    <property type="match status" value="1"/>
</dbReference>
<keyword evidence="3" id="KW-0808">Transferase</keyword>
<dbReference type="Pfam" id="PF07714">
    <property type="entry name" value="PK_Tyr_Ser-Thr"/>
    <property type="match status" value="1"/>
</dbReference>
<proteinExistence type="predicted"/>
<keyword evidence="1" id="KW-0812">Transmembrane</keyword>
<keyword evidence="1" id="KW-0472">Membrane</keyword>
<dbReference type="InterPro" id="IPR011009">
    <property type="entry name" value="Kinase-like_dom_sf"/>
</dbReference>